<dbReference type="InterPro" id="IPR015946">
    <property type="entry name" value="KH_dom-like_a/b"/>
</dbReference>
<evidence type="ECO:0000256" key="6">
    <source>
        <dbReference type="HAMAP-Rule" id="MF_00867"/>
    </source>
</evidence>
<evidence type="ECO:0000313" key="8">
    <source>
        <dbReference type="EMBL" id="ADK83648.1"/>
    </source>
</evidence>
<dbReference type="InterPro" id="IPR039247">
    <property type="entry name" value="KhpB"/>
</dbReference>
<dbReference type="Gene3D" id="3.30.300.20">
    <property type="match status" value="1"/>
</dbReference>
<evidence type="ECO:0000256" key="4">
    <source>
        <dbReference type="ARBA" id="ARBA00023186"/>
    </source>
</evidence>
<protein>
    <recommendedName>
        <fullName evidence="6">RNA-binding protein KhpB</fullName>
    </recommendedName>
    <alternativeName>
        <fullName evidence="6">RNA-binding protein EloR</fullName>
    </alternativeName>
</protein>
<dbReference type="HAMAP" id="MF_00867">
    <property type="entry name" value="KhpB"/>
    <property type="match status" value="1"/>
</dbReference>
<dbReference type="InterPro" id="IPR034079">
    <property type="entry name" value="R3H_KhpB"/>
</dbReference>
<dbReference type="Proteomes" id="UP000009047">
    <property type="component" value="Chromosome"/>
</dbReference>
<keyword evidence="5 6" id="KW-0961">Cell wall biogenesis/degradation</keyword>
<dbReference type="InterPro" id="IPR001374">
    <property type="entry name" value="R3H_dom"/>
</dbReference>
<dbReference type="GO" id="GO:0009252">
    <property type="term" value="P:peptidoglycan biosynthetic process"/>
    <property type="evidence" value="ECO:0007669"/>
    <property type="project" value="UniProtKB-UniRule"/>
</dbReference>
<comment type="domain">
    <text evidence="6">Has an N-terminal Jag-N domain and 2 RNA-binding domains (KH and R3H).</text>
</comment>
<dbReference type="InterPro" id="IPR032782">
    <property type="entry name" value="KhpB_N"/>
</dbReference>
<keyword evidence="9" id="KW-1185">Reference proteome</keyword>
<evidence type="ECO:0000256" key="2">
    <source>
        <dbReference type="ARBA" id="ARBA00022884"/>
    </source>
</evidence>
<sequence length="280" mass="29814">MEFAEFTGKNTEDALLKAQQHFALPLDRLHVEVVHAGSGGLFGLFGAKKAVVRARPLPDSSGDELAEMMADLSGATRPAPASPGQTPAVAGEVVEALVDESELAVAETDGEGGGFFDDEDEAPAVEGRLEDESVAADARAVLARLIAPLDEKAVVGAQNTDQGIMLDISGDEAGVLIGRRGQTLEALQYLTTRIVSHKHGRPVRVHVDAGGYRRRRRQSLEELALRLADKARATGRPVSLGPICAPERRIVHMALRAEAGISTISRGRGELKKVVISPRR</sequence>
<evidence type="ECO:0000256" key="5">
    <source>
        <dbReference type="ARBA" id="ARBA00023316"/>
    </source>
</evidence>
<dbReference type="Gene3D" id="3.30.1370.50">
    <property type="entry name" value="R3H-like domain"/>
    <property type="match status" value="1"/>
</dbReference>
<organism evidence="8 9">
    <name type="scientific">Desulfarculus baarsii (strain ATCC 33931 / DSM 2075 / LMG 7858 / VKM B-1802 / 2st14)</name>
    <dbReference type="NCBI Taxonomy" id="644282"/>
    <lineage>
        <taxon>Bacteria</taxon>
        <taxon>Pseudomonadati</taxon>
        <taxon>Thermodesulfobacteriota</taxon>
        <taxon>Desulfarculia</taxon>
        <taxon>Desulfarculales</taxon>
        <taxon>Desulfarculaceae</taxon>
        <taxon>Desulfarculus</taxon>
    </lineage>
</organism>
<dbReference type="KEGG" id="dbr:Deba_0272"/>
<dbReference type="STRING" id="644282.Deba_0272"/>
<dbReference type="Pfam" id="PF13083">
    <property type="entry name" value="KH_KhpA-B"/>
    <property type="match status" value="1"/>
</dbReference>
<dbReference type="Gene3D" id="3.30.30.80">
    <property type="entry name" value="probable RNA-binding protein from clostridium symbiosum atcc 14940"/>
    <property type="match status" value="1"/>
</dbReference>
<evidence type="ECO:0000313" key="9">
    <source>
        <dbReference type="Proteomes" id="UP000009047"/>
    </source>
</evidence>
<dbReference type="RefSeq" id="WP_013257104.1">
    <property type="nucleotide sequence ID" value="NC_014365.1"/>
</dbReference>
<dbReference type="SMART" id="SM00393">
    <property type="entry name" value="R3H"/>
    <property type="match status" value="1"/>
</dbReference>
<dbReference type="HOGENOM" id="CLU_042512_0_0_7"/>
<keyword evidence="4 6" id="KW-0143">Chaperone</keyword>
<dbReference type="PANTHER" id="PTHR35800">
    <property type="entry name" value="PROTEIN JAG"/>
    <property type="match status" value="1"/>
</dbReference>
<dbReference type="CDD" id="cd02644">
    <property type="entry name" value="R3H_jag"/>
    <property type="match status" value="1"/>
</dbReference>
<dbReference type="NCBIfam" id="NF041568">
    <property type="entry name" value="Jag_EloR"/>
    <property type="match status" value="1"/>
</dbReference>
<evidence type="ECO:0000256" key="3">
    <source>
        <dbReference type="ARBA" id="ARBA00022960"/>
    </source>
</evidence>
<evidence type="ECO:0000259" key="7">
    <source>
        <dbReference type="PROSITE" id="PS51061"/>
    </source>
</evidence>
<dbReference type="PANTHER" id="PTHR35800:SF1">
    <property type="entry name" value="RNA-BINDING PROTEIN KHPB"/>
    <property type="match status" value="1"/>
</dbReference>
<name>E1QGD6_DESB2</name>
<dbReference type="GO" id="GO:0003723">
    <property type="term" value="F:RNA binding"/>
    <property type="evidence" value="ECO:0007669"/>
    <property type="project" value="UniProtKB-UniRule"/>
</dbReference>
<comment type="similarity">
    <text evidence="6">Belongs to the KhpB RNA-binding protein family.</text>
</comment>
<keyword evidence="3 6" id="KW-0133">Cell shape</keyword>
<comment type="subcellular location">
    <subcellularLocation>
        <location evidence="6">Cytoplasm</location>
    </subcellularLocation>
</comment>
<dbReference type="Pfam" id="PF14804">
    <property type="entry name" value="Jag_N"/>
    <property type="match status" value="1"/>
</dbReference>
<dbReference type="GO" id="GO:0008360">
    <property type="term" value="P:regulation of cell shape"/>
    <property type="evidence" value="ECO:0007669"/>
    <property type="project" value="UniProtKB-KW"/>
</dbReference>
<comment type="function">
    <text evidence="6">A probable RNA chaperone. Forms a complex with KhpA which binds to cellular RNA and controls its expression. Plays a role in peptidoglycan (PG) homeostasis and cell length regulation.</text>
</comment>
<dbReference type="AlphaFoldDB" id="E1QGD6"/>
<feature type="domain" description="R3H" evidence="7">
    <location>
        <begin position="214"/>
        <end position="280"/>
    </location>
</feature>
<dbReference type="GO" id="GO:0005737">
    <property type="term" value="C:cytoplasm"/>
    <property type="evidence" value="ECO:0007669"/>
    <property type="project" value="UniProtKB-SubCell"/>
</dbReference>
<keyword evidence="2 6" id="KW-0694">RNA-binding</keyword>
<gene>
    <name evidence="6" type="primary">khpB</name>
    <name evidence="6" type="synonym">eloR</name>
    <name evidence="8" type="ordered locus">Deba_0272</name>
</gene>
<comment type="subunit">
    <text evidence="6">Forms a complex with KhpA.</text>
</comment>
<dbReference type="PROSITE" id="PS51061">
    <property type="entry name" value="R3H"/>
    <property type="match status" value="1"/>
</dbReference>
<accession>E1QGD6</accession>
<dbReference type="GO" id="GO:0071555">
    <property type="term" value="P:cell wall organization"/>
    <property type="evidence" value="ECO:0007669"/>
    <property type="project" value="UniProtKB-KW"/>
</dbReference>
<dbReference type="OrthoDB" id="9794483at2"/>
<dbReference type="EMBL" id="CP002085">
    <property type="protein sequence ID" value="ADK83648.1"/>
    <property type="molecule type" value="Genomic_DNA"/>
</dbReference>
<feature type="region of interest" description="Jag_N domain" evidence="6">
    <location>
        <begin position="5"/>
        <end position="55"/>
    </location>
</feature>
<dbReference type="InterPro" id="IPR038008">
    <property type="entry name" value="Jag_KH"/>
</dbReference>
<dbReference type="eggNOG" id="COG1847">
    <property type="taxonomic scope" value="Bacteria"/>
</dbReference>
<dbReference type="Pfam" id="PF01424">
    <property type="entry name" value="R3H"/>
    <property type="match status" value="1"/>
</dbReference>
<dbReference type="InterPro" id="IPR036867">
    <property type="entry name" value="R3H_dom_sf"/>
</dbReference>
<dbReference type="InterPro" id="IPR038247">
    <property type="entry name" value="Jag_N_dom_sf"/>
</dbReference>
<reference evidence="8 9" key="1">
    <citation type="journal article" date="2010" name="Stand. Genomic Sci.">
        <title>Complete genome sequence of Desulfarculus baarsii type strain (2st14).</title>
        <authorList>
            <person name="Sun H."/>
            <person name="Spring S."/>
            <person name="Lapidus A."/>
            <person name="Davenport K."/>
            <person name="Del Rio T.G."/>
            <person name="Tice H."/>
            <person name="Nolan M."/>
            <person name="Copeland A."/>
            <person name="Cheng J.F."/>
            <person name="Lucas S."/>
            <person name="Tapia R."/>
            <person name="Goodwin L."/>
            <person name="Pitluck S."/>
            <person name="Ivanova N."/>
            <person name="Pagani I."/>
            <person name="Mavromatis K."/>
            <person name="Ovchinnikova G."/>
            <person name="Pati A."/>
            <person name="Chen A."/>
            <person name="Palaniappan K."/>
            <person name="Hauser L."/>
            <person name="Chang Y.J."/>
            <person name="Jeffries C.D."/>
            <person name="Detter J.C."/>
            <person name="Han C."/>
            <person name="Rohde M."/>
            <person name="Brambilla E."/>
            <person name="Goker M."/>
            <person name="Woyke T."/>
            <person name="Bristow J."/>
            <person name="Eisen J.A."/>
            <person name="Markowitz V."/>
            <person name="Hugenholtz P."/>
            <person name="Kyrpides N.C."/>
            <person name="Klenk H.P."/>
            <person name="Land M."/>
        </authorList>
    </citation>
    <scope>NUCLEOTIDE SEQUENCE [LARGE SCALE GENOMIC DNA]</scope>
    <source>
        <strain evidence="9">ATCC 33931 / DSM 2075 / LMG 7858 / VKM B-1802 / 2st14</strain>
    </source>
</reference>
<keyword evidence="1 6" id="KW-0963">Cytoplasm</keyword>
<dbReference type="SMART" id="SM01245">
    <property type="entry name" value="Jag_N"/>
    <property type="match status" value="1"/>
</dbReference>
<evidence type="ECO:0000256" key="1">
    <source>
        <dbReference type="ARBA" id="ARBA00022490"/>
    </source>
</evidence>
<proteinExistence type="inferred from homology"/>
<dbReference type="CDD" id="cd02414">
    <property type="entry name" value="KH-II_Jag"/>
    <property type="match status" value="1"/>
</dbReference>